<dbReference type="Proteomes" id="UP001595962">
    <property type="component" value="Unassembled WGS sequence"/>
</dbReference>
<comment type="caution">
    <text evidence="4">The sequence shown here is derived from an EMBL/GenBank/DDBJ whole genome shotgun (WGS) entry which is preliminary data.</text>
</comment>
<evidence type="ECO:0000256" key="1">
    <source>
        <dbReference type="ARBA" id="ARBA00022737"/>
    </source>
</evidence>
<evidence type="ECO:0000256" key="2">
    <source>
        <dbReference type="ARBA" id="ARBA00022803"/>
    </source>
</evidence>
<dbReference type="PROSITE" id="PS50005">
    <property type="entry name" value="TPR"/>
    <property type="match status" value="1"/>
</dbReference>
<dbReference type="PANTHER" id="PTHR45586">
    <property type="entry name" value="TPR REPEAT-CONTAINING PROTEIN PA4667"/>
    <property type="match status" value="1"/>
</dbReference>
<protein>
    <submittedName>
        <fullName evidence="4">2OG-Fe(II) oxygenase family protein</fullName>
    </submittedName>
</protein>
<keyword evidence="1" id="KW-0677">Repeat</keyword>
<keyword evidence="5" id="KW-1185">Reference proteome</keyword>
<dbReference type="Gene3D" id="1.25.40.10">
    <property type="entry name" value="Tetratricopeptide repeat domain"/>
    <property type="match status" value="3"/>
</dbReference>
<accession>A0ABV9JNX2</accession>
<dbReference type="Gene3D" id="2.60.120.620">
    <property type="entry name" value="q2cbj1_9rhob like domain"/>
    <property type="match status" value="1"/>
</dbReference>
<dbReference type="SMART" id="SM00028">
    <property type="entry name" value="TPR"/>
    <property type="match status" value="5"/>
</dbReference>
<dbReference type="Pfam" id="PF13759">
    <property type="entry name" value="2OG-FeII_Oxy_5"/>
    <property type="match status" value="1"/>
</dbReference>
<keyword evidence="2 3" id="KW-0802">TPR repeat</keyword>
<gene>
    <name evidence="4" type="ORF">ACFO3I_12940</name>
</gene>
<reference evidence="5" key="1">
    <citation type="journal article" date="2019" name="Int. J. Syst. Evol. Microbiol.">
        <title>The Global Catalogue of Microorganisms (GCM) 10K type strain sequencing project: providing services to taxonomists for standard genome sequencing and annotation.</title>
        <authorList>
            <consortium name="The Broad Institute Genomics Platform"/>
            <consortium name="The Broad Institute Genome Sequencing Center for Infectious Disease"/>
            <person name="Wu L."/>
            <person name="Ma J."/>
        </authorList>
    </citation>
    <scope>NUCLEOTIDE SEQUENCE [LARGE SCALE GENOMIC DNA]</scope>
    <source>
        <strain evidence="5">DT28</strain>
    </source>
</reference>
<dbReference type="Pfam" id="PF13432">
    <property type="entry name" value="TPR_16"/>
    <property type="match status" value="2"/>
</dbReference>
<sequence length="596" mass="68361">MQTDPYQAALVALQRNNAGQALRYLTDVQCRRPEHWLLKAQIYFQLSESAKAITLLQQGLQHYPDSTQIRSTLAQLLSKQHAYQQIVDLFDLKNRLPDQAAATVLLDALLQLKLYQQATQLSQLLSSSQDKTFTWLRTKLLFATHQLPEAIVLLQQALGTYPTDLHFGYSLGHALKETGQLHQALQQYLSLYNHHSHHVEISYSIACTYYELNQYALCEKWLKQTLELAPNYVPAHESLDKLYWSQGNTEQMHSSYQLVMQRIQPHPDLQASYINQLLRSGQSEQAVDAAELALKTAPTEARFYHLKAVSLSQLKQDDLAFPWYIKAAEMTPDSARYQIDLANHYLQHADYKRAEQQLQKALPHHPDNQELWAYLGLVWRLAGDERHEWLNNYDKLVRVMELPVPPAFSRQQDFLFELTQYVRSLHRRQKRQPLDQSVRAGTQSEGHFLLNPNPLVQAFRQGVEHCIQQYLLSLPADITHPTCRRNTGHYQLNGSWSVQLGQGGFHSNHVHPAGWLSAPSYIEVPSSMHAADPNKSGWLKLGETCLDLGDREEIAREICPQAGQIILFPSYFWHGTYPVLSAEPRSTIPCDLWPVN</sequence>
<proteinExistence type="predicted"/>
<evidence type="ECO:0000313" key="4">
    <source>
        <dbReference type="EMBL" id="MFC4655915.1"/>
    </source>
</evidence>
<dbReference type="InterPro" id="IPR011990">
    <property type="entry name" value="TPR-like_helical_dom_sf"/>
</dbReference>
<evidence type="ECO:0000313" key="5">
    <source>
        <dbReference type="Proteomes" id="UP001595962"/>
    </source>
</evidence>
<name>A0ABV9JNX2_9GAMM</name>
<dbReference type="RefSeq" id="WP_377334462.1">
    <property type="nucleotide sequence ID" value="NZ_JBHSGB010000010.1"/>
</dbReference>
<organism evidence="4 5">
    <name type="scientific">Rheinheimera marina</name>
    <dbReference type="NCBI Taxonomy" id="1774958"/>
    <lineage>
        <taxon>Bacteria</taxon>
        <taxon>Pseudomonadati</taxon>
        <taxon>Pseudomonadota</taxon>
        <taxon>Gammaproteobacteria</taxon>
        <taxon>Chromatiales</taxon>
        <taxon>Chromatiaceae</taxon>
        <taxon>Rheinheimera</taxon>
    </lineage>
</organism>
<dbReference type="PANTHER" id="PTHR45586:SF1">
    <property type="entry name" value="LIPOPOLYSACCHARIDE ASSEMBLY PROTEIN B"/>
    <property type="match status" value="1"/>
</dbReference>
<dbReference type="SUPFAM" id="SSF48452">
    <property type="entry name" value="TPR-like"/>
    <property type="match status" value="2"/>
</dbReference>
<evidence type="ECO:0000256" key="3">
    <source>
        <dbReference type="PROSITE-ProRule" id="PRU00339"/>
    </source>
</evidence>
<dbReference type="EMBL" id="JBHSGB010000010">
    <property type="protein sequence ID" value="MFC4655915.1"/>
    <property type="molecule type" value="Genomic_DNA"/>
</dbReference>
<feature type="repeat" description="TPR" evidence="3">
    <location>
        <begin position="335"/>
        <end position="368"/>
    </location>
</feature>
<dbReference type="Pfam" id="PF13181">
    <property type="entry name" value="TPR_8"/>
    <property type="match status" value="2"/>
</dbReference>
<dbReference type="InterPro" id="IPR019734">
    <property type="entry name" value="TPR_rpt"/>
</dbReference>
<dbReference type="InterPro" id="IPR012668">
    <property type="entry name" value="CHP02466"/>
</dbReference>
<dbReference type="InterPro" id="IPR051012">
    <property type="entry name" value="CellSynth/LPSAsmb/PSIAsmb"/>
</dbReference>